<proteinExistence type="predicted"/>
<dbReference type="InterPro" id="IPR006016">
    <property type="entry name" value="UspA"/>
</dbReference>
<dbReference type="OrthoDB" id="843225at2759"/>
<dbReference type="EMBL" id="CAIIXF020000004">
    <property type="protein sequence ID" value="CAH1781078.1"/>
    <property type="molecule type" value="Genomic_DNA"/>
</dbReference>
<dbReference type="SUPFAM" id="SSF52402">
    <property type="entry name" value="Adenine nucleotide alpha hydrolases-like"/>
    <property type="match status" value="1"/>
</dbReference>
<comment type="caution">
    <text evidence="1">The sequence shown here is derived from an EMBL/GenBank/DDBJ whole genome shotgun (WGS) entry which is preliminary data.</text>
</comment>
<protein>
    <submittedName>
        <fullName evidence="1">Uncharacterized protein</fullName>
    </submittedName>
</protein>
<evidence type="ECO:0000313" key="1">
    <source>
        <dbReference type="EMBL" id="CAH1781078.1"/>
    </source>
</evidence>
<dbReference type="PANTHER" id="PTHR46989:SF3">
    <property type="entry name" value="USPA DOMAIN-CONTAINING PROTEIN"/>
    <property type="match status" value="1"/>
</dbReference>
<keyword evidence="2" id="KW-1185">Reference proteome</keyword>
<name>A0A8J1UFI3_OWEFU</name>
<evidence type="ECO:0000313" key="2">
    <source>
        <dbReference type="Proteomes" id="UP000749559"/>
    </source>
</evidence>
<dbReference type="InterPro" id="IPR014729">
    <property type="entry name" value="Rossmann-like_a/b/a_fold"/>
</dbReference>
<gene>
    <name evidence="1" type="ORF">OFUS_LOCUS7696</name>
</gene>
<dbReference type="InterPro" id="IPR006015">
    <property type="entry name" value="Universal_stress_UspA"/>
</dbReference>
<dbReference type="Pfam" id="PF00582">
    <property type="entry name" value="Usp"/>
    <property type="match status" value="1"/>
</dbReference>
<dbReference type="AlphaFoldDB" id="A0A8J1UFI3"/>
<dbReference type="Proteomes" id="UP000749559">
    <property type="component" value="Unassembled WGS sequence"/>
</dbReference>
<reference evidence="1" key="1">
    <citation type="submission" date="2022-03" db="EMBL/GenBank/DDBJ databases">
        <authorList>
            <person name="Martin C."/>
        </authorList>
    </citation>
    <scope>NUCLEOTIDE SEQUENCE</scope>
</reference>
<dbReference type="PRINTS" id="PR01438">
    <property type="entry name" value="UNVRSLSTRESS"/>
</dbReference>
<accession>A0A8J1UFI3</accession>
<dbReference type="Gene3D" id="3.40.50.620">
    <property type="entry name" value="HUPs"/>
    <property type="match status" value="1"/>
</dbReference>
<organism evidence="1 2">
    <name type="scientific">Owenia fusiformis</name>
    <name type="common">Polychaete worm</name>
    <dbReference type="NCBI Taxonomy" id="6347"/>
    <lineage>
        <taxon>Eukaryota</taxon>
        <taxon>Metazoa</taxon>
        <taxon>Spiralia</taxon>
        <taxon>Lophotrochozoa</taxon>
        <taxon>Annelida</taxon>
        <taxon>Polychaeta</taxon>
        <taxon>Sedentaria</taxon>
        <taxon>Canalipalpata</taxon>
        <taxon>Sabellida</taxon>
        <taxon>Oweniida</taxon>
        <taxon>Oweniidae</taxon>
        <taxon>Owenia</taxon>
    </lineage>
</organism>
<dbReference type="CDD" id="cd23659">
    <property type="entry name" value="USP_At3g01520-like"/>
    <property type="match status" value="1"/>
</dbReference>
<sequence length="157" mass="17646">MATSSNDALEGKVVLIPVDGSQHAEDAFEWYLHYLHKPELSVCVLHCHEIKLPTYPVPFELNEADLLKLMEEDKIKYKELLEKYKSRMAEANVKGQVKSINGKPGEAIVKCAVEYDADMIVMGSRGLGAIRRTFIGSVSDYVLHHVNVPVLVIPKRK</sequence>
<dbReference type="PANTHER" id="PTHR46989">
    <property type="entry name" value="USP DOMAIN-CONTAINING PROTEIN"/>
    <property type="match status" value="1"/>
</dbReference>